<proteinExistence type="predicted"/>
<accession>A0A644UFD5</accession>
<name>A0A644UFD5_9ZZZZ</name>
<evidence type="ECO:0000259" key="1">
    <source>
        <dbReference type="Pfam" id="PF12392"/>
    </source>
</evidence>
<evidence type="ECO:0000313" key="2">
    <source>
        <dbReference type="EMBL" id="MPL77736.1"/>
    </source>
</evidence>
<dbReference type="InterPro" id="IPR051454">
    <property type="entry name" value="RNA/ubiquinone_mod_enzymes"/>
</dbReference>
<dbReference type="PANTHER" id="PTHR30217:SF10">
    <property type="entry name" value="23S RRNA 5-HYDROXYCYTIDINE C2501 SYNTHASE"/>
    <property type="match status" value="1"/>
</dbReference>
<dbReference type="AlphaFoldDB" id="A0A644UFD5"/>
<dbReference type="Pfam" id="PF12392">
    <property type="entry name" value="DUF3656"/>
    <property type="match status" value="1"/>
</dbReference>
<protein>
    <recommendedName>
        <fullName evidence="1">Peptidase U32 collagenase domain-containing protein</fullName>
    </recommendedName>
</protein>
<dbReference type="PANTHER" id="PTHR30217">
    <property type="entry name" value="PEPTIDASE U32 FAMILY"/>
    <property type="match status" value="1"/>
</dbReference>
<feature type="domain" description="Peptidase U32 collagenase" evidence="1">
    <location>
        <begin position="386"/>
        <end position="495"/>
    </location>
</feature>
<dbReference type="InterPro" id="IPR001539">
    <property type="entry name" value="Peptidase_U32"/>
</dbReference>
<reference evidence="2" key="1">
    <citation type="submission" date="2019-08" db="EMBL/GenBank/DDBJ databases">
        <authorList>
            <person name="Kucharzyk K."/>
            <person name="Murdoch R.W."/>
            <person name="Higgins S."/>
            <person name="Loffler F."/>
        </authorList>
    </citation>
    <scope>NUCLEOTIDE SEQUENCE</scope>
</reference>
<dbReference type="InterPro" id="IPR020988">
    <property type="entry name" value="Pept_U32_collagenase"/>
</dbReference>
<dbReference type="Pfam" id="PF01136">
    <property type="entry name" value="Peptidase_U32"/>
    <property type="match status" value="2"/>
</dbReference>
<comment type="caution">
    <text evidence="2">The sequence shown here is derived from an EMBL/GenBank/DDBJ whole genome shotgun (WGS) entry which is preliminary data.</text>
</comment>
<gene>
    <name evidence="2" type="ORF">SDC9_23595</name>
</gene>
<dbReference type="EMBL" id="VSSQ01000109">
    <property type="protein sequence ID" value="MPL77736.1"/>
    <property type="molecule type" value="Genomic_DNA"/>
</dbReference>
<dbReference type="SUPFAM" id="SSF51395">
    <property type="entry name" value="FMN-linked oxidoreductases"/>
    <property type="match status" value="1"/>
</dbReference>
<sequence length="783" mass="84915">MVIPELLSPAGSPDALKAAVYAGSDAVYLGGKLFGARQYAANFSNEELKNAVVFAHQYGVKVYVTVNTLAYDDDMPVIAEYLRFLSDIGVDAILVQDLGLLSLAREIVPDLPLHASTQMTIHNAAGVRFAAEHGVSRVVLARELPFDDVKRIAEAAKEAGVELEIFVHGAICYAYSGQCLFSSVIGGRSGNQGACAQPCRKPYTLLADGETVPTQGDYLLSPRDLCLYPYLEEICSLGVAAVKIEGRMKTPEYVAVVTDAYRRALDTIAAGEEFTAENETMEDLAFAFNRGFTKGYLFGDKWGTFINAKKPDNRGVYAGYVSGLDESRGKVIVKIEGPVPDTGDGLVFKIAGRETGFALNKEPYLFPEGDAYKIPAPADVVLGSELWITRRMKTERKAAAILAKPAGGRIPLDIVVSVDKSGRLTLSSDLAEVKTEMPMLEALNKPVSRESVETQVRKTGGTPFYVRNLMMKYDGTMFLPMSVITDLRRRFLDEAALAFKPARTTRPYQEKGSAVPERTTPIVQVYTDSVIGAKAAHSAGAGQVVYEGFEEIYDLPIIYKLPRIVLEHEVAEAFSKIPASAAGVMVDGIGAAELIKGIPKYGGSGLNITNARSAMVYGKSCRQVCLSPELSGKQIRTLMEQLSAYAHPPKTEVIVQGSLEVMITENCIPATAQGCRSCSQSWALKDKTNRIFRVRTDPQCRTHILNSSETCLIEYVGKLASSGVAVISIDARGRSPEYIRRMTAIYSAVVSGEGDPKELKEQIKDIASGGITAGHYLRGVVRE</sequence>
<organism evidence="2">
    <name type="scientific">bioreactor metagenome</name>
    <dbReference type="NCBI Taxonomy" id="1076179"/>
    <lineage>
        <taxon>unclassified sequences</taxon>
        <taxon>metagenomes</taxon>
        <taxon>ecological metagenomes</taxon>
    </lineage>
</organism>